<dbReference type="Pfam" id="PF00582">
    <property type="entry name" value="Usp"/>
    <property type="match status" value="2"/>
</dbReference>
<evidence type="ECO:0000313" key="5">
    <source>
        <dbReference type="EMBL" id="CAB4853356.1"/>
    </source>
</evidence>
<accession>A0A6J7JS71</accession>
<dbReference type="Gene3D" id="3.40.50.620">
    <property type="entry name" value="HUPs"/>
    <property type="match status" value="2"/>
</dbReference>
<dbReference type="EMBL" id="CAFAAV010000210">
    <property type="protein sequence ID" value="CAB4832662.1"/>
    <property type="molecule type" value="Genomic_DNA"/>
</dbReference>
<protein>
    <submittedName>
        <fullName evidence="6">Unannotated protein</fullName>
    </submittedName>
</protein>
<evidence type="ECO:0000313" key="6">
    <source>
        <dbReference type="EMBL" id="CAB4946155.1"/>
    </source>
</evidence>
<gene>
    <name evidence="3" type="ORF">UFOPK2656_02926</name>
    <name evidence="4" type="ORF">UFOPK3099_02246</name>
    <name evidence="5" type="ORF">UFOPK3267_02886</name>
    <name evidence="6" type="ORF">UFOPK3651_02528</name>
    <name evidence="7" type="ORF">UFOPK3931_02189</name>
    <name evidence="2" type="ORF">UFOPK4189_02727</name>
</gene>
<feature type="domain" description="UspA" evidence="1">
    <location>
        <begin position="7"/>
        <end position="147"/>
    </location>
</feature>
<dbReference type="InterPro" id="IPR006016">
    <property type="entry name" value="UspA"/>
</dbReference>
<dbReference type="EMBL" id="CAESGF010000021">
    <property type="protein sequence ID" value="CAB4364970.1"/>
    <property type="molecule type" value="Genomic_DNA"/>
</dbReference>
<evidence type="ECO:0000313" key="2">
    <source>
        <dbReference type="EMBL" id="CAB4364970.1"/>
    </source>
</evidence>
<dbReference type="EMBL" id="CAFBMT010000017">
    <property type="protein sequence ID" value="CAB4946155.1"/>
    <property type="molecule type" value="Genomic_DNA"/>
</dbReference>
<dbReference type="EMBL" id="CAEZYF010000025">
    <property type="protein sequence ID" value="CAB4741343.1"/>
    <property type="molecule type" value="Genomic_DNA"/>
</dbReference>
<feature type="domain" description="UspA" evidence="1">
    <location>
        <begin position="156"/>
        <end position="292"/>
    </location>
</feature>
<reference evidence="6" key="1">
    <citation type="submission" date="2020-05" db="EMBL/GenBank/DDBJ databases">
        <authorList>
            <person name="Chiriac C."/>
            <person name="Salcher M."/>
            <person name="Ghai R."/>
            <person name="Kavagutti S V."/>
        </authorList>
    </citation>
    <scope>NUCLEOTIDE SEQUENCE</scope>
</reference>
<dbReference type="SUPFAM" id="SSF52402">
    <property type="entry name" value="Adenine nucleotide alpha hydrolases-like"/>
    <property type="match status" value="2"/>
</dbReference>
<sequence length="295" mass="30856">MTERHARVIVGVDGTDGSNEALRWATHEAARRGAPLHVMTCAQLPVTIEAGMVGVGAFAGSTMDTIVAEQEQVNQAAVDLARSLDLHVAVSGETVLGAPGYALVSASHEDDLVVVGATSHPGRLTDVLGSVATVVTHRAKCPVVVVHGHGRTERPIRRIVVGVDGSAASDQALLWAAEAALRSEAELVLVHGWVYPYLGSRTTVSEPRDEMRLDAMRVLEASALKTRDLAPAVACHSIITEEGPAKAILDAAIDADLIVVGSRGHGGFAALLLGSVSRTVLQHAECPVAIIRPSR</sequence>
<dbReference type="EMBL" id="CAFBIY010000242">
    <property type="protein sequence ID" value="CAB4853356.1"/>
    <property type="molecule type" value="Genomic_DNA"/>
</dbReference>
<dbReference type="InterPro" id="IPR014729">
    <property type="entry name" value="Rossmann-like_a/b/a_fold"/>
</dbReference>
<dbReference type="InterPro" id="IPR006015">
    <property type="entry name" value="Universal_stress_UspA"/>
</dbReference>
<dbReference type="PANTHER" id="PTHR43010">
    <property type="entry name" value="UNIVERSAL STRESS PROTEIN SLR1230"/>
    <property type="match status" value="1"/>
</dbReference>
<dbReference type="AlphaFoldDB" id="A0A6J7JS71"/>
<evidence type="ECO:0000313" key="7">
    <source>
        <dbReference type="EMBL" id="CAB5001646.1"/>
    </source>
</evidence>
<evidence type="ECO:0000259" key="1">
    <source>
        <dbReference type="Pfam" id="PF00582"/>
    </source>
</evidence>
<dbReference type="InterPro" id="IPR051688">
    <property type="entry name" value="USP_A"/>
</dbReference>
<dbReference type="PANTHER" id="PTHR43010:SF1">
    <property type="entry name" value="USPA DOMAIN-CONTAINING PROTEIN"/>
    <property type="match status" value="1"/>
</dbReference>
<evidence type="ECO:0000313" key="3">
    <source>
        <dbReference type="EMBL" id="CAB4741343.1"/>
    </source>
</evidence>
<dbReference type="PRINTS" id="PR01438">
    <property type="entry name" value="UNVRSLSTRESS"/>
</dbReference>
<organism evidence="6">
    <name type="scientific">freshwater metagenome</name>
    <dbReference type="NCBI Taxonomy" id="449393"/>
    <lineage>
        <taxon>unclassified sequences</taxon>
        <taxon>metagenomes</taxon>
        <taxon>ecological metagenomes</taxon>
    </lineage>
</organism>
<evidence type="ECO:0000313" key="4">
    <source>
        <dbReference type="EMBL" id="CAB4832662.1"/>
    </source>
</evidence>
<dbReference type="EMBL" id="CAFBOL010000069">
    <property type="protein sequence ID" value="CAB5001646.1"/>
    <property type="molecule type" value="Genomic_DNA"/>
</dbReference>
<name>A0A6J7JS71_9ZZZZ</name>
<proteinExistence type="predicted"/>